<sequence>MLVFFTTRRMLEWIRVTHWLENEMVVFLYGLRQSSLHELSFMVELGPCVISLHGIITRFILVWAPGPRSSWT</sequence>
<proteinExistence type="predicted"/>
<dbReference type="AlphaFoldDB" id="A0A0V0I3D1"/>
<reference evidence="1" key="1">
    <citation type="submission" date="2015-12" db="EMBL/GenBank/DDBJ databases">
        <title>Gene expression during late stages of embryo sac development: a critical building block for successful pollen-pistil interactions.</title>
        <authorList>
            <person name="Liu Y."/>
            <person name="Joly V."/>
            <person name="Sabar M."/>
            <person name="Matton D.P."/>
        </authorList>
    </citation>
    <scope>NUCLEOTIDE SEQUENCE</scope>
</reference>
<dbReference type="EMBL" id="GEDG01012039">
    <property type="protein sequence ID" value="JAP26617.1"/>
    <property type="molecule type" value="Transcribed_RNA"/>
</dbReference>
<name>A0A0V0I3D1_SOLCH</name>
<protein>
    <submittedName>
        <fullName evidence="1">Putative ovule protein</fullName>
    </submittedName>
</protein>
<evidence type="ECO:0000313" key="1">
    <source>
        <dbReference type="EMBL" id="JAP26617.1"/>
    </source>
</evidence>
<accession>A0A0V0I3D1</accession>
<organism evidence="1">
    <name type="scientific">Solanum chacoense</name>
    <name type="common">Chaco potato</name>
    <dbReference type="NCBI Taxonomy" id="4108"/>
    <lineage>
        <taxon>Eukaryota</taxon>
        <taxon>Viridiplantae</taxon>
        <taxon>Streptophyta</taxon>
        <taxon>Embryophyta</taxon>
        <taxon>Tracheophyta</taxon>
        <taxon>Spermatophyta</taxon>
        <taxon>Magnoliopsida</taxon>
        <taxon>eudicotyledons</taxon>
        <taxon>Gunneridae</taxon>
        <taxon>Pentapetalae</taxon>
        <taxon>asterids</taxon>
        <taxon>lamiids</taxon>
        <taxon>Solanales</taxon>
        <taxon>Solanaceae</taxon>
        <taxon>Solanoideae</taxon>
        <taxon>Solaneae</taxon>
        <taxon>Solanum</taxon>
    </lineage>
</organism>